<dbReference type="GO" id="GO:0006351">
    <property type="term" value="P:DNA-templated transcription"/>
    <property type="evidence" value="ECO:0007669"/>
    <property type="project" value="InterPro"/>
</dbReference>
<dbReference type="Pfam" id="PF04082">
    <property type="entry name" value="Fungal_trans"/>
    <property type="match status" value="1"/>
</dbReference>
<dbReference type="Proteomes" id="UP000829685">
    <property type="component" value="Unassembled WGS sequence"/>
</dbReference>
<sequence length="599" mass="67667">MVSQSSLPTSPNDARSSLAKSPTDRPPNARATATGYMGYTSYSTVIEETLSILSSERQDNTPCGSMGKDPIRISPKTLQLAVTILHHVPYTDEGVAIYRKDMNHYHAIIKMIAKRVLHSLYEAFGQYLGRDRSAAKYEALARKICYNSSQPVLNLTDTDAWLDQFCGPNLRWESLGLLFNYWDLEKSAMVPTDPLLRKSYCIPTMQECLMLCVELSQEFSGGNLFLVFLKYRRAVLESMLTGDAGRQTWRYHADTISSLTFLGMHAEATDSDSYKPTLYSELSRRIFAMGFIIDKVTVAFTGRPPLISQMFVTTPMPLDLKDDYFFLDHESRLEKMRTTLDEKGWNTEGGFYSSTYIRARLMLAKITEQIAVIALGTGSHTTRDDLQSLKEKHAATVSEFPPVLLWHQDHLTDYNIETNDLFTRLLLRLEIILNNFFLERLFLRMGQTDGGALLAASFELVSLVLNLWTHMDRFEAMRQDFEWLLVGYGAPGGGILCKCLLKSRSGMLDPSQPHITRSAVIQKLSIFAGFLNWVRPTAPNAELCGEIGSVVQQVLDQALNTVPNDTTILEGMDWDFGGQVDFSFDLMDTFDWLRTDFSS</sequence>
<evidence type="ECO:0000256" key="2">
    <source>
        <dbReference type="ARBA" id="ARBA00023242"/>
    </source>
</evidence>
<keyword evidence="6" id="KW-1185">Reference proteome</keyword>
<dbReference type="GO" id="GO:0003677">
    <property type="term" value="F:DNA binding"/>
    <property type="evidence" value="ECO:0007669"/>
    <property type="project" value="InterPro"/>
</dbReference>
<evidence type="ECO:0000256" key="3">
    <source>
        <dbReference type="SAM" id="MobiDB-lite"/>
    </source>
</evidence>
<keyword evidence="2" id="KW-0539">Nucleus</keyword>
<dbReference type="GO" id="GO:0008270">
    <property type="term" value="F:zinc ion binding"/>
    <property type="evidence" value="ECO:0007669"/>
    <property type="project" value="InterPro"/>
</dbReference>
<dbReference type="EMBL" id="JAFIMR010000062">
    <property type="protein sequence ID" value="KAI1852207.1"/>
    <property type="molecule type" value="Genomic_DNA"/>
</dbReference>
<accession>A0A9Q0AJ46</accession>
<dbReference type="InterPro" id="IPR050613">
    <property type="entry name" value="Sec_Metabolite_Reg"/>
</dbReference>
<feature type="compositionally biased region" description="Polar residues" evidence="3">
    <location>
        <begin position="1"/>
        <end position="20"/>
    </location>
</feature>
<gene>
    <name evidence="5" type="ORF">JX265_013060</name>
</gene>
<evidence type="ECO:0000313" key="6">
    <source>
        <dbReference type="Proteomes" id="UP000829685"/>
    </source>
</evidence>
<reference evidence="5" key="1">
    <citation type="submission" date="2021-03" db="EMBL/GenBank/DDBJ databases">
        <title>Revisited historic fungal species revealed as producer of novel bioactive compounds through whole genome sequencing and comparative genomics.</title>
        <authorList>
            <person name="Vignolle G.A."/>
            <person name="Hochenegger N."/>
            <person name="Mach R.L."/>
            <person name="Mach-Aigner A.R."/>
            <person name="Javad Rahimi M."/>
            <person name="Salim K.A."/>
            <person name="Chan C.M."/>
            <person name="Lim L.B.L."/>
            <person name="Cai F."/>
            <person name="Druzhinina I.S."/>
            <person name="U'Ren J.M."/>
            <person name="Derntl C."/>
        </authorList>
    </citation>
    <scope>NUCLEOTIDE SEQUENCE</scope>
    <source>
        <strain evidence="5">TUCIM 5799</strain>
    </source>
</reference>
<dbReference type="PANTHER" id="PTHR31001:SF40">
    <property type="entry name" value="ZN(II)2CYS6 TRANSCRIPTION FACTOR (EUROFUNG)"/>
    <property type="match status" value="1"/>
</dbReference>
<dbReference type="OrthoDB" id="6612291at2759"/>
<comment type="subcellular location">
    <subcellularLocation>
        <location evidence="1">Nucleus</location>
    </subcellularLocation>
</comment>
<dbReference type="SMART" id="SM00906">
    <property type="entry name" value="Fungal_trans"/>
    <property type="match status" value="1"/>
</dbReference>
<dbReference type="GO" id="GO:0005634">
    <property type="term" value="C:nucleus"/>
    <property type="evidence" value="ECO:0007669"/>
    <property type="project" value="UniProtKB-SubCell"/>
</dbReference>
<protein>
    <recommendedName>
        <fullName evidence="4">Xylanolytic transcriptional activator regulatory domain-containing protein</fullName>
    </recommendedName>
</protein>
<evidence type="ECO:0000259" key="4">
    <source>
        <dbReference type="SMART" id="SM00906"/>
    </source>
</evidence>
<organism evidence="5 6">
    <name type="scientific">Neoarthrinium moseri</name>
    <dbReference type="NCBI Taxonomy" id="1658444"/>
    <lineage>
        <taxon>Eukaryota</taxon>
        <taxon>Fungi</taxon>
        <taxon>Dikarya</taxon>
        <taxon>Ascomycota</taxon>
        <taxon>Pezizomycotina</taxon>
        <taxon>Sordariomycetes</taxon>
        <taxon>Xylariomycetidae</taxon>
        <taxon>Amphisphaeriales</taxon>
        <taxon>Apiosporaceae</taxon>
        <taxon>Neoarthrinium</taxon>
    </lineage>
</organism>
<name>A0A9Q0AJ46_9PEZI</name>
<feature type="region of interest" description="Disordered" evidence="3">
    <location>
        <begin position="1"/>
        <end position="34"/>
    </location>
</feature>
<evidence type="ECO:0000313" key="5">
    <source>
        <dbReference type="EMBL" id="KAI1852207.1"/>
    </source>
</evidence>
<comment type="caution">
    <text evidence="5">The sequence shown here is derived from an EMBL/GenBank/DDBJ whole genome shotgun (WGS) entry which is preliminary data.</text>
</comment>
<proteinExistence type="predicted"/>
<dbReference type="AlphaFoldDB" id="A0A9Q0AJ46"/>
<dbReference type="PANTHER" id="PTHR31001">
    <property type="entry name" value="UNCHARACTERIZED TRANSCRIPTIONAL REGULATORY PROTEIN"/>
    <property type="match status" value="1"/>
</dbReference>
<dbReference type="InterPro" id="IPR007219">
    <property type="entry name" value="XnlR_reg_dom"/>
</dbReference>
<feature type="domain" description="Xylanolytic transcriptional activator regulatory" evidence="4">
    <location>
        <begin position="248"/>
        <end position="323"/>
    </location>
</feature>
<dbReference type="CDD" id="cd12148">
    <property type="entry name" value="fungal_TF_MHR"/>
    <property type="match status" value="1"/>
</dbReference>
<evidence type="ECO:0000256" key="1">
    <source>
        <dbReference type="ARBA" id="ARBA00004123"/>
    </source>
</evidence>